<dbReference type="PANTHER" id="PTHR47947">
    <property type="entry name" value="CYTOCHROME P450 82C3-RELATED"/>
    <property type="match status" value="1"/>
</dbReference>
<reference evidence="11 12" key="1">
    <citation type="journal article" date="2020" name="Mol. Plant">
        <title>The Chromosome-Based Rubber Tree Genome Provides New Insights into Spurge Genome Evolution and Rubber Biosynthesis.</title>
        <authorList>
            <person name="Liu J."/>
            <person name="Shi C."/>
            <person name="Shi C.C."/>
            <person name="Li W."/>
            <person name="Zhang Q.J."/>
            <person name="Zhang Y."/>
            <person name="Li K."/>
            <person name="Lu H.F."/>
            <person name="Shi C."/>
            <person name="Zhu S.T."/>
            <person name="Xiao Z.Y."/>
            <person name="Nan H."/>
            <person name="Yue Y."/>
            <person name="Zhu X.G."/>
            <person name="Wu Y."/>
            <person name="Hong X.N."/>
            <person name="Fan G.Y."/>
            <person name="Tong Y."/>
            <person name="Zhang D."/>
            <person name="Mao C.L."/>
            <person name="Liu Y.L."/>
            <person name="Hao S.J."/>
            <person name="Liu W.Q."/>
            <person name="Lv M.Q."/>
            <person name="Zhang H.B."/>
            <person name="Liu Y."/>
            <person name="Hu-Tang G.R."/>
            <person name="Wang J.P."/>
            <person name="Wang J.H."/>
            <person name="Sun Y.H."/>
            <person name="Ni S.B."/>
            <person name="Chen W.B."/>
            <person name="Zhang X.C."/>
            <person name="Jiao Y.N."/>
            <person name="Eichler E.E."/>
            <person name="Li G.H."/>
            <person name="Liu X."/>
            <person name="Gao L.Z."/>
        </authorList>
    </citation>
    <scope>NUCLEOTIDE SEQUENCE [LARGE SCALE GENOMIC DNA]</scope>
    <source>
        <strain evidence="12">cv. GT1</strain>
        <tissue evidence="11">Leaf</tissue>
    </source>
</reference>
<evidence type="ECO:0000256" key="7">
    <source>
        <dbReference type="ARBA" id="ARBA00023002"/>
    </source>
</evidence>
<comment type="subcellular location">
    <subcellularLocation>
        <location evidence="2">Membrane</location>
    </subcellularLocation>
</comment>
<dbReference type="SUPFAM" id="SSF48264">
    <property type="entry name" value="Cytochrome P450"/>
    <property type="match status" value="1"/>
</dbReference>
<evidence type="ECO:0000256" key="6">
    <source>
        <dbReference type="ARBA" id="ARBA00022989"/>
    </source>
</evidence>
<evidence type="ECO:0000256" key="1">
    <source>
        <dbReference type="ARBA" id="ARBA00001971"/>
    </source>
</evidence>
<evidence type="ECO:0008006" key="13">
    <source>
        <dbReference type="Google" id="ProtNLM"/>
    </source>
</evidence>
<keyword evidence="8" id="KW-0408">Iron</keyword>
<evidence type="ECO:0000256" key="4">
    <source>
        <dbReference type="ARBA" id="ARBA00022692"/>
    </source>
</evidence>
<dbReference type="InterPro" id="IPR050651">
    <property type="entry name" value="Plant_Cytochrome_P450_Monoox"/>
</dbReference>
<evidence type="ECO:0000256" key="3">
    <source>
        <dbReference type="ARBA" id="ARBA00022617"/>
    </source>
</evidence>
<dbReference type="Pfam" id="PF00067">
    <property type="entry name" value="p450"/>
    <property type="match status" value="1"/>
</dbReference>
<organism evidence="11 12">
    <name type="scientific">Hevea brasiliensis</name>
    <name type="common">Para rubber tree</name>
    <name type="synonym">Siphonia brasiliensis</name>
    <dbReference type="NCBI Taxonomy" id="3981"/>
    <lineage>
        <taxon>Eukaryota</taxon>
        <taxon>Viridiplantae</taxon>
        <taxon>Streptophyta</taxon>
        <taxon>Embryophyta</taxon>
        <taxon>Tracheophyta</taxon>
        <taxon>Spermatophyta</taxon>
        <taxon>Magnoliopsida</taxon>
        <taxon>eudicotyledons</taxon>
        <taxon>Gunneridae</taxon>
        <taxon>Pentapetalae</taxon>
        <taxon>rosids</taxon>
        <taxon>fabids</taxon>
        <taxon>Malpighiales</taxon>
        <taxon>Euphorbiaceae</taxon>
        <taxon>Crotonoideae</taxon>
        <taxon>Micrandreae</taxon>
        <taxon>Hevea</taxon>
    </lineage>
</organism>
<proteinExistence type="predicted"/>
<sequence length="310" mass="35462">MVVPSISAVEVLANSPPLIMGKYLGYNHTTLATAPCGDHWRNLRRICALEILSTNRLYKFVGIRRDDINIFLEKIYRISSQDFAKVELRPMLSELTFNIITRMAPGKRYGSGEEATKTDEASQFRKMMKEIFMYAESSYPGDFLPILQWFDYQGYTKKVKELAARNYVFLQGLIDEHRNEKGRSSLISHLLSLQEWQPEYYTDEIIKGLVVCKAVATPLDPNVKLSKENGDSILDATSYRTFIGSLLYLTTTRPDLMFTTSLLSKFMNSPSNSHFMVAKRVLKYLKGTSDYGVLYLKNENVKLEGYVDSD</sequence>
<evidence type="ECO:0000256" key="5">
    <source>
        <dbReference type="ARBA" id="ARBA00022723"/>
    </source>
</evidence>
<dbReference type="InterPro" id="IPR036396">
    <property type="entry name" value="Cyt_P450_sf"/>
</dbReference>
<dbReference type="InterPro" id="IPR001128">
    <property type="entry name" value="Cyt_P450"/>
</dbReference>
<keyword evidence="10" id="KW-0472">Membrane</keyword>
<dbReference type="Gene3D" id="1.10.630.10">
    <property type="entry name" value="Cytochrome P450"/>
    <property type="match status" value="1"/>
</dbReference>
<dbReference type="GO" id="GO:0016020">
    <property type="term" value="C:membrane"/>
    <property type="evidence" value="ECO:0007669"/>
    <property type="project" value="UniProtKB-SubCell"/>
</dbReference>
<keyword evidence="9" id="KW-0503">Monooxygenase</keyword>
<keyword evidence="6" id="KW-1133">Transmembrane helix</keyword>
<evidence type="ECO:0000256" key="2">
    <source>
        <dbReference type="ARBA" id="ARBA00004370"/>
    </source>
</evidence>
<keyword evidence="4" id="KW-0812">Transmembrane</keyword>
<dbReference type="GO" id="GO:0020037">
    <property type="term" value="F:heme binding"/>
    <property type="evidence" value="ECO:0007669"/>
    <property type="project" value="InterPro"/>
</dbReference>
<evidence type="ECO:0000313" key="12">
    <source>
        <dbReference type="Proteomes" id="UP000467840"/>
    </source>
</evidence>
<dbReference type="GO" id="GO:0004497">
    <property type="term" value="F:monooxygenase activity"/>
    <property type="evidence" value="ECO:0007669"/>
    <property type="project" value="UniProtKB-KW"/>
</dbReference>
<keyword evidence="7" id="KW-0560">Oxidoreductase</keyword>
<dbReference type="EMBL" id="JAAGAX010000010">
    <property type="protein sequence ID" value="KAF2302128.1"/>
    <property type="molecule type" value="Genomic_DNA"/>
</dbReference>
<dbReference type="AlphaFoldDB" id="A0A6A6LPE6"/>
<dbReference type="GO" id="GO:0005506">
    <property type="term" value="F:iron ion binding"/>
    <property type="evidence" value="ECO:0007669"/>
    <property type="project" value="InterPro"/>
</dbReference>
<evidence type="ECO:0000313" key="11">
    <source>
        <dbReference type="EMBL" id="KAF2302128.1"/>
    </source>
</evidence>
<evidence type="ECO:0000256" key="8">
    <source>
        <dbReference type="ARBA" id="ARBA00023004"/>
    </source>
</evidence>
<dbReference type="Proteomes" id="UP000467840">
    <property type="component" value="Chromosome 4"/>
</dbReference>
<name>A0A6A6LPE6_HEVBR</name>
<protein>
    <recommendedName>
        <fullName evidence="13">Cytochrome P450</fullName>
    </recommendedName>
</protein>
<accession>A0A6A6LPE6</accession>
<dbReference type="PANTHER" id="PTHR47947:SF26">
    <property type="entry name" value="CYTOCHROME P450"/>
    <property type="match status" value="1"/>
</dbReference>
<comment type="caution">
    <text evidence="11">The sequence shown here is derived from an EMBL/GenBank/DDBJ whole genome shotgun (WGS) entry which is preliminary data.</text>
</comment>
<dbReference type="GO" id="GO:0016705">
    <property type="term" value="F:oxidoreductase activity, acting on paired donors, with incorporation or reduction of molecular oxygen"/>
    <property type="evidence" value="ECO:0007669"/>
    <property type="project" value="InterPro"/>
</dbReference>
<keyword evidence="12" id="KW-1185">Reference proteome</keyword>
<comment type="cofactor">
    <cofactor evidence="1">
        <name>heme</name>
        <dbReference type="ChEBI" id="CHEBI:30413"/>
    </cofactor>
</comment>
<keyword evidence="5" id="KW-0479">Metal-binding</keyword>
<evidence type="ECO:0000256" key="10">
    <source>
        <dbReference type="ARBA" id="ARBA00023136"/>
    </source>
</evidence>
<keyword evidence="3" id="KW-0349">Heme</keyword>
<evidence type="ECO:0000256" key="9">
    <source>
        <dbReference type="ARBA" id="ARBA00023033"/>
    </source>
</evidence>
<gene>
    <name evidence="11" type="ORF">GH714_032881</name>
</gene>